<dbReference type="NCBIfam" id="TIGR01536">
    <property type="entry name" value="asn_synth_AEB"/>
    <property type="match status" value="1"/>
</dbReference>
<feature type="domain" description="Glutamine amidotransferase type-2" evidence="9">
    <location>
        <begin position="2"/>
        <end position="185"/>
    </location>
</feature>
<evidence type="ECO:0000313" key="11">
    <source>
        <dbReference type="Proteomes" id="UP001556631"/>
    </source>
</evidence>
<dbReference type="Gene3D" id="3.40.50.620">
    <property type="entry name" value="HUPs"/>
    <property type="match status" value="1"/>
</dbReference>
<dbReference type="InterPro" id="IPR051786">
    <property type="entry name" value="ASN_synthetase/amidase"/>
</dbReference>
<comment type="pathway">
    <text evidence="1">Amino-acid biosynthesis; L-asparagine biosynthesis; L-asparagine from L-aspartate (L-Gln route): step 1/1.</text>
</comment>
<evidence type="ECO:0000256" key="3">
    <source>
        <dbReference type="ARBA" id="ARBA00012737"/>
    </source>
</evidence>
<dbReference type="InterPro" id="IPR017932">
    <property type="entry name" value="GATase_2_dom"/>
</dbReference>
<organism evidence="10 11">
    <name type="scientific">Nocardioides eburneus</name>
    <dbReference type="NCBI Taxonomy" id="3231482"/>
    <lineage>
        <taxon>Bacteria</taxon>
        <taxon>Bacillati</taxon>
        <taxon>Actinomycetota</taxon>
        <taxon>Actinomycetes</taxon>
        <taxon>Propionibacteriales</taxon>
        <taxon>Nocardioidaceae</taxon>
        <taxon>Nocardioides</taxon>
    </lineage>
</organism>
<keyword evidence="4" id="KW-0547">Nucleotide-binding</keyword>
<dbReference type="InterPro" id="IPR029055">
    <property type="entry name" value="Ntn_hydrolases_N"/>
</dbReference>
<reference evidence="10 11" key="1">
    <citation type="submission" date="2024-07" db="EMBL/GenBank/DDBJ databases">
        <authorList>
            <person name="Lee S."/>
            <person name="Kang M."/>
        </authorList>
    </citation>
    <scope>NUCLEOTIDE SEQUENCE [LARGE SCALE GENOMIC DNA]</scope>
    <source>
        <strain evidence="10 11">DS6</strain>
    </source>
</reference>
<proteinExistence type="inferred from homology"/>
<dbReference type="PANTHER" id="PTHR43284">
    <property type="entry name" value="ASPARAGINE SYNTHETASE (GLUTAMINE-HYDROLYZING)"/>
    <property type="match status" value="1"/>
</dbReference>
<sequence length="640" mass="69722">MCGVAGAFQQEDGKRVVAAMTDRLAHRGPDAGGLVELVTPRAAAVLGHRRLSIIDPTAGADQPFARDGLTLVYNGELYNFRELRRELEGRGVTFRTSSDTEVVLAAWRRWGTDALRRFRGMFALAVYDEAAATLTLARDGLGIKPLYVMPRGDGVVFASELKALATALGDELRVDPTTMVASTLYYWVPPTRCALQGVSPLPAGTWETHHADGRTVRGTFWDPVAEAAKAAAGPAPDLRAVVEESVLAHLVADVPVATFLSGGLDSSIITALAHRQDPSLEAYTIAFRAADQRLEAMPDDAHYARRLAAHLGLTLHEIELQPDVAALLPRMVEILDEPIGDPAAINTLLMCDAAREAGVKVLLSGMGADELFGGYRKHLACLIAARYRRTPRVLRRGVRRGVDALPVAAGGRGLRTVRWAQRFCSFADLPEEEAFRRSYSLYDAGELRALLDPDLGASVDALLAEHAATYDDRPVGFDAPGELVNRMCLADARLFMPGLNLSYTDRASMAASTEVRVPFVDREVFAAAFALPSSAKVHGRTQKAALKDAARAWLPAEIVDRPKASFGAPLRAWVSHDLREQLDDVLVGGELVSTGFLRAESVSRLVTDQHTNRRDTSKQLWQLLSLEHWYRQIRTRGVTG</sequence>
<evidence type="ECO:0000256" key="7">
    <source>
        <dbReference type="ARBA" id="ARBA00022962"/>
    </source>
</evidence>
<evidence type="ECO:0000256" key="8">
    <source>
        <dbReference type="ARBA" id="ARBA00048741"/>
    </source>
</evidence>
<dbReference type="Gene3D" id="3.60.20.10">
    <property type="entry name" value="Glutamine Phosphoribosylpyrophosphate, subunit 1, domain 1"/>
    <property type="match status" value="1"/>
</dbReference>
<dbReference type="InterPro" id="IPR014729">
    <property type="entry name" value="Rossmann-like_a/b/a_fold"/>
</dbReference>
<keyword evidence="6" id="KW-0028">Amino-acid biosynthesis</keyword>
<accession>A0ABV3T376</accession>
<keyword evidence="7" id="KW-0315">Glutamine amidotransferase</keyword>
<comment type="catalytic activity">
    <reaction evidence="8">
        <text>L-aspartate + L-glutamine + ATP + H2O = L-asparagine + L-glutamate + AMP + diphosphate + H(+)</text>
        <dbReference type="Rhea" id="RHEA:12228"/>
        <dbReference type="ChEBI" id="CHEBI:15377"/>
        <dbReference type="ChEBI" id="CHEBI:15378"/>
        <dbReference type="ChEBI" id="CHEBI:29985"/>
        <dbReference type="ChEBI" id="CHEBI:29991"/>
        <dbReference type="ChEBI" id="CHEBI:30616"/>
        <dbReference type="ChEBI" id="CHEBI:33019"/>
        <dbReference type="ChEBI" id="CHEBI:58048"/>
        <dbReference type="ChEBI" id="CHEBI:58359"/>
        <dbReference type="ChEBI" id="CHEBI:456215"/>
        <dbReference type="EC" id="6.3.5.4"/>
    </reaction>
</comment>
<dbReference type="EMBL" id="JBFPJR010000054">
    <property type="protein sequence ID" value="MEX0429661.1"/>
    <property type="molecule type" value="Genomic_DNA"/>
</dbReference>
<gene>
    <name evidence="10" type="primary">asnB</name>
    <name evidence="10" type="ORF">AB3X52_18745</name>
</gene>
<evidence type="ECO:0000313" key="10">
    <source>
        <dbReference type="EMBL" id="MEX0429661.1"/>
    </source>
</evidence>
<evidence type="ECO:0000256" key="6">
    <source>
        <dbReference type="ARBA" id="ARBA00022888"/>
    </source>
</evidence>
<comment type="similarity">
    <text evidence="2">Belongs to the asparagine synthetase family.</text>
</comment>
<dbReference type="InterPro" id="IPR006426">
    <property type="entry name" value="Asn_synth_AEB"/>
</dbReference>
<dbReference type="PANTHER" id="PTHR43284:SF1">
    <property type="entry name" value="ASPARAGINE SYNTHETASE"/>
    <property type="match status" value="1"/>
</dbReference>
<name>A0ABV3T376_9ACTN</name>
<dbReference type="RefSeq" id="WP_367995628.1">
    <property type="nucleotide sequence ID" value="NZ_JBFPJR010000054.1"/>
</dbReference>
<keyword evidence="11" id="KW-1185">Reference proteome</keyword>
<dbReference type="InterPro" id="IPR001962">
    <property type="entry name" value="Asn_synthase"/>
</dbReference>
<dbReference type="EC" id="6.3.5.4" evidence="3"/>
<comment type="caution">
    <text evidence="10">The sequence shown here is derived from an EMBL/GenBank/DDBJ whole genome shotgun (WGS) entry which is preliminary data.</text>
</comment>
<dbReference type="Proteomes" id="UP001556631">
    <property type="component" value="Unassembled WGS sequence"/>
</dbReference>
<dbReference type="Pfam" id="PF13537">
    <property type="entry name" value="GATase_7"/>
    <property type="match status" value="1"/>
</dbReference>
<evidence type="ECO:0000256" key="1">
    <source>
        <dbReference type="ARBA" id="ARBA00005187"/>
    </source>
</evidence>
<dbReference type="PIRSF" id="PIRSF001589">
    <property type="entry name" value="Asn_synthetase_glu-h"/>
    <property type="match status" value="1"/>
</dbReference>
<dbReference type="SUPFAM" id="SSF56235">
    <property type="entry name" value="N-terminal nucleophile aminohydrolases (Ntn hydrolases)"/>
    <property type="match status" value="1"/>
</dbReference>
<keyword evidence="6" id="KW-0061">Asparagine biosynthesis</keyword>
<dbReference type="GO" id="GO:0004066">
    <property type="term" value="F:asparagine synthase (glutamine-hydrolyzing) activity"/>
    <property type="evidence" value="ECO:0007669"/>
    <property type="project" value="UniProtKB-EC"/>
</dbReference>
<keyword evidence="10" id="KW-0436">Ligase</keyword>
<evidence type="ECO:0000256" key="4">
    <source>
        <dbReference type="ARBA" id="ARBA00022741"/>
    </source>
</evidence>
<dbReference type="CDD" id="cd00712">
    <property type="entry name" value="AsnB"/>
    <property type="match status" value="1"/>
</dbReference>
<evidence type="ECO:0000256" key="5">
    <source>
        <dbReference type="ARBA" id="ARBA00022840"/>
    </source>
</evidence>
<protein>
    <recommendedName>
        <fullName evidence="3">asparagine synthase (glutamine-hydrolyzing)</fullName>
        <ecNumber evidence="3">6.3.5.4</ecNumber>
    </recommendedName>
</protein>
<dbReference type="PROSITE" id="PS51278">
    <property type="entry name" value="GATASE_TYPE_2"/>
    <property type="match status" value="1"/>
</dbReference>
<dbReference type="Pfam" id="PF00733">
    <property type="entry name" value="Asn_synthase"/>
    <property type="match status" value="1"/>
</dbReference>
<dbReference type="InterPro" id="IPR033738">
    <property type="entry name" value="AsnB_N"/>
</dbReference>
<keyword evidence="5" id="KW-0067">ATP-binding</keyword>
<evidence type="ECO:0000259" key="9">
    <source>
        <dbReference type="PROSITE" id="PS51278"/>
    </source>
</evidence>
<dbReference type="SUPFAM" id="SSF52402">
    <property type="entry name" value="Adenine nucleotide alpha hydrolases-like"/>
    <property type="match status" value="1"/>
</dbReference>
<dbReference type="CDD" id="cd01991">
    <property type="entry name" value="Asn_synthase_B_C"/>
    <property type="match status" value="1"/>
</dbReference>
<evidence type="ECO:0000256" key="2">
    <source>
        <dbReference type="ARBA" id="ARBA00005752"/>
    </source>
</evidence>